<gene>
    <name evidence="3" type="ORF">CLEI1391_LOCUS7772</name>
</gene>
<feature type="transmembrane region" description="Helical" evidence="1">
    <location>
        <begin position="137"/>
        <end position="163"/>
    </location>
</feature>
<feature type="signal peptide" evidence="2">
    <location>
        <begin position="1"/>
        <end position="16"/>
    </location>
</feature>
<keyword evidence="1" id="KW-0812">Transmembrane</keyword>
<organism evidence="3">
    <name type="scientific">Chlamydomonas leiostraca</name>
    <dbReference type="NCBI Taxonomy" id="1034604"/>
    <lineage>
        <taxon>Eukaryota</taxon>
        <taxon>Viridiplantae</taxon>
        <taxon>Chlorophyta</taxon>
        <taxon>core chlorophytes</taxon>
        <taxon>Chlorophyceae</taxon>
        <taxon>CS clade</taxon>
        <taxon>Chlamydomonadales</taxon>
        <taxon>Chlamydomonadaceae</taxon>
        <taxon>Chlamydomonas</taxon>
    </lineage>
</organism>
<keyword evidence="1" id="KW-0472">Membrane</keyword>
<proteinExistence type="predicted"/>
<accession>A0A7S0RHQ1</accession>
<keyword evidence="2" id="KW-0732">Signal</keyword>
<feature type="chain" id="PRO_5030554686" evidence="2">
    <location>
        <begin position="17"/>
        <end position="280"/>
    </location>
</feature>
<sequence length="280" mass="29006">MFRCFLLRAIVFHALQQVPPSMTQGINRIGNIINGFFVIFLLVAFFSESLRRKAPGALLASIAVLHAFASASEGTREGGITIKAAGMGFLEAMSGLESIPDLGPLLNSTLVTELSSVTHVSVTPTAMVAMPVGAAAAAALFPAVGGAAAGVLATLVGGVVPYAMARAYAVWQGWNGLTATATVATGVTGAMNAWGVAWALWLVGRHARGLTVTGKPLAVSDPLHGSDPADHAFLAATATVNAMLQGVWVVVLCVRTWLCVVSCGYCCNRRPTAASKDKRE</sequence>
<keyword evidence="1" id="KW-1133">Transmembrane helix</keyword>
<evidence type="ECO:0000313" key="3">
    <source>
        <dbReference type="EMBL" id="CAD8677049.1"/>
    </source>
</evidence>
<dbReference type="EMBL" id="HBFB01013806">
    <property type="protein sequence ID" value="CAD8677049.1"/>
    <property type="molecule type" value="Transcribed_RNA"/>
</dbReference>
<protein>
    <submittedName>
        <fullName evidence="3">Uncharacterized protein</fullName>
    </submittedName>
</protein>
<feature type="transmembrane region" description="Helical" evidence="1">
    <location>
        <begin position="183"/>
        <end position="203"/>
    </location>
</feature>
<reference evidence="3" key="1">
    <citation type="submission" date="2021-01" db="EMBL/GenBank/DDBJ databases">
        <authorList>
            <person name="Corre E."/>
            <person name="Pelletier E."/>
            <person name="Niang G."/>
            <person name="Scheremetjew M."/>
            <person name="Finn R."/>
            <person name="Kale V."/>
            <person name="Holt S."/>
            <person name="Cochrane G."/>
            <person name="Meng A."/>
            <person name="Brown T."/>
            <person name="Cohen L."/>
        </authorList>
    </citation>
    <scope>NUCLEOTIDE SEQUENCE</scope>
    <source>
        <strain evidence="3">SAG 11-49</strain>
    </source>
</reference>
<feature type="transmembrane region" description="Helical" evidence="1">
    <location>
        <begin position="26"/>
        <end position="46"/>
    </location>
</feature>
<evidence type="ECO:0000256" key="2">
    <source>
        <dbReference type="SAM" id="SignalP"/>
    </source>
</evidence>
<dbReference type="AlphaFoldDB" id="A0A7S0RHQ1"/>
<evidence type="ECO:0000256" key="1">
    <source>
        <dbReference type="SAM" id="Phobius"/>
    </source>
</evidence>
<name>A0A7S0RHQ1_9CHLO</name>